<keyword evidence="10" id="KW-1185">Reference proteome</keyword>
<evidence type="ECO:0000256" key="6">
    <source>
        <dbReference type="SAM" id="MobiDB-lite"/>
    </source>
</evidence>
<proteinExistence type="inferred from homology"/>
<dbReference type="InterPro" id="IPR020846">
    <property type="entry name" value="MFS_dom"/>
</dbReference>
<sequence length="490" mass="53566">MSSTPGSGSVVIPQTSVLANWKCMLIACVVSTANMQYGFDSAVIGGLQAMPGFLKVFGFVDPKIKIGYGIDPTFQQLITSLLTLGAFLSSLVAGIFAGYFGRKAALWCACVVNCAGLATQIATTNKGVIYLGRILLGLSNGFLVTFSNIYTSEVAPAHLRGVMVAFFTFWVNVGSLVGSVVNYYCAKMMDKRSYVIPLALLYIVPVALAMGLLFVPESPRWLLYQGKDKEGVNLRRTILCYASMASHAASGTWFAISYGTYFLQIAGVDEPFKFAIITVMMGIIGTIAGMFAIRDWLGRRFIFIWSSVAGALAMAIIGIAGILQTKDNSHKVGKALIASGCIFCFFYNCGIGLVSYPVGTEIVSSRLRAWTLGSAISLGYFLAWLVGFCSPYFINPSKLNWGVKYGWVWTVSNLICALFFYLFLPETKGRSLEEIDELFENRVSVKDFPKYHTKIQEEAARDVQSMRRNGSSKEPVVTHVEKTEKGDDMA</sequence>
<dbReference type="OrthoDB" id="6612291at2759"/>
<dbReference type="GO" id="GO:0016020">
    <property type="term" value="C:membrane"/>
    <property type="evidence" value="ECO:0007669"/>
    <property type="project" value="UniProtKB-SubCell"/>
</dbReference>
<feature type="transmembrane region" description="Helical" evidence="7">
    <location>
        <begin position="104"/>
        <end position="122"/>
    </location>
</feature>
<dbReference type="EMBL" id="NPIC01000011">
    <property type="protein sequence ID" value="RDL32040.1"/>
    <property type="molecule type" value="Genomic_DNA"/>
</dbReference>
<dbReference type="PROSITE" id="PS50850">
    <property type="entry name" value="MFS"/>
    <property type="match status" value="1"/>
</dbReference>
<comment type="similarity">
    <text evidence="2">Belongs to the major facilitator superfamily. Sugar transporter (TC 2.A.1.1) family.</text>
</comment>
<comment type="caution">
    <text evidence="9">The sequence shown here is derived from an EMBL/GenBank/DDBJ whole genome shotgun (WGS) entry which is preliminary data.</text>
</comment>
<evidence type="ECO:0000256" key="2">
    <source>
        <dbReference type="ARBA" id="ARBA00010992"/>
    </source>
</evidence>
<dbReference type="PANTHER" id="PTHR48022:SF10">
    <property type="entry name" value="MAJOR FACILITATOR SUPERFAMILY (MFS) PROFILE DOMAIN-CONTAINING PROTEIN"/>
    <property type="match status" value="1"/>
</dbReference>
<feature type="compositionally biased region" description="Basic and acidic residues" evidence="6">
    <location>
        <begin position="479"/>
        <end position="490"/>
    </location>
</feature>
<dbReference type="PROSITE" id="PS00217">
    <property type="entry name" value="SUGAR_TRANSPORT_2"/>
    <property type="match status" value="1"/>
</dbReference>
<dbReference type="InterPro" id="IPR005829">
    <property type="entry name" value="Sugar_transporter_CS"/>
</dbReference>
<evidence type="ECO:0000256" key="1">
    <source>
        <dbReference type="ARBA" id="ARBA00004141"/>
    </source>
</evidence>
<evidence type="ECO:0000256" key="4">
    <source>
        <dbReference type="ARBA" id="ARBA00022989"/>
    </source>
</evidence>
<feature type="transmembrane region" description="Helical" evidence="7">
    <location>
        <begin position="370"/>
        <end position="394"/>
    </location>
</feature>
<feature type="transmembrane region" description="Helical" evidence="7">
    <location>
        <begin position="128"/>
        <end position="150"/>
    </location>
</feature>
<organism evidence="9 10">
    <name type="scientific">Venustampulla echinocandica</name>
    <dbReference type="NCBI Taxonomy" id="2656787"/>
    <lineage>
        <taxon>Eukaryota</taxon>
        <taxon>Fungi</taxon>
        <taxon>Dikarya</taxon>
        <taxon>Ascomycota</taxon>
        <taxon>Pezizomycotina</taxon>
        <taxon>Leotiomycetes</taxon>
        <taxon>Helotiales</taxon>
        <taxon>Pleuroascaceae</taxon>
        <taxon>Venustampulla</taxon>
    </lineage>
</organism>
<feature type="transmembrane region" description="Helical" evidence="7">
    <location>
        <begin position="302"/>
        <end position="323"/>
    </location>
</feature>
<feature type="domain" description="Major facilitator superfamily (MFS) profile" evidence="8">
    <location>
        <begin position="26"/>
        <end position="428"/>
    </location>
</feature>
<dbReference type="Proteomes" id="UP000254866">
    <property type="component" value="Unassembled WGS sequence"/>
</dbReference>
<evidence type="ECO:0000256" key="5">
    <source>
        <dbReference type="ARBA" id="ARBA00023136"/>
    </source>
</evidence>
<keyword evidence="4 7" id="KW-1133">Transmembrane helix</keyword>
<evidence type="ECO:0000256" key="7">
    <source>
        <dbReference type="SAM" id="Phobius"/>
    </source>
</evidence>
<evidence type="ECO:0000313" key="9">
    <source>
        <dbReference type="EMBL" id="RDL32040.1"/>
    </source>
</evidence>
<dbReference type="InterPro" id="IPR005828">
    <property type="entry name" value="MFS_sugar_transport-like"/>
</dbReference>
<dbReference type="SUPFAM" id="SSF103473">
    <property type="entry name" value="MFS general substrate transporter"/>
    <property type="match status" value="1"/>
</dbReference>
<protein>
    <recommendedName>
        <fullName evidence="8">Major facilitator superfamily (MFS) profile domain-containing protein</fullName>
    </recommendedName>
</protein>
<dbReference type="InterPro" id="IPR050360">
    <property type="entry name" value="MFS_Sugar_Transporters"/>
</dbReference>
<feature type="region of interest" description="Disordered" evidence="6">
    <location>
        <begin position="459"/>
        <end position="490"/>
    </location>
</feature>
<accession>A0A370TCQ2</accession>
<keyword evidence="3 7" id="KW-0812">Transmembrane</keyword>
<feature type="transmembrane region" description="Helical" evidence="7">
    <location>
        <begin position="162"/>
        <end position="184"/>
    </location>
</feature>
<feature type="transmembrane region" description="Helical" evidence="7">
    <location>
        <begin position="237"/>
        <end position="262"/>
    </location>
</feature>
<feature type="transmembrane region" description="Helical" evidence="7">
    <location>
        <begin position="77"/>
        <end position="97"/>
    </location>
</feature>
<dbReference type="AlphaFoldDB" id="A0A370TCQ2"/>
<name>A0A370TCQ2_9HELO</name>
<evidence type="ECO:0000313" key="10">
    <source>
        <dbReference type="Proteomes" id="UP000254866"/>
    </source>
</evidence>
<feature type="transmembrane region" description="Helical" evidence="7">
    <location>
        <begin position="406"/>
        <end position="424"/>
    </location>
</feature>
<dbReference type="PANTHER" id="PTHR48022">
    <property type="entry name" value="PLASTIDIC GLUCOSE TRANSPORTER 4"/>
    <property type="match status" value="1"/>
</dbReference>
<gene>
    <name evidence="9" type="ORF">BP5553_09442</name>
</gene>
<dbReference type="GO" id="GO:0005351">
    <property type="term" value="F:carbohydrate:proton symporter activity"/>
    <property type="evidence" value="ECO:0007669"/>
    <property type="project" value="TreeGrafter"/>
</dbReference>
<dbReference type="GeneID" id="43602291"/>
<feature type="transmembrane region" description="Helical" evidence="7">
    <location>
        <begin position="274"/>
        <end position="293"/>
    </location>
</feature>
<feature type="transmembrane region" description="Helical" evidence="7">
    <location>
        <begin position="335"/>
        <end position="358"/>
    </location>
</feature>
<dbReference type="Gene3D" id="1.20.1250.20">
    <property type="entry name" value="MFS general substrate transporter like domains"/>
    <property type="match status" value="2"/>
</dbReference>
<dbReference type="Pfam" id="PF00083">
    <property type="entry name" value="Sugar_tr"/>
    <property type="match status" value="2"/>
</dbReference>
<comment type="subcellular location">
    <subcellularLocation>
        <location evidence="1">Membrane</location>
        <topology evidence="1">Multi-pass membrane protein</topology>
    </subcellularLocation>
</comment>
<evidence type="ECO:0000259" key="8">
    <source>
        <dbReference type="PROSITE" id="PS50850"/>
    </source>
</evidence>
<keyword evidence="5 7" id="KW-0472">Membrane</keyword>
<dbReference type="InterPro" id="IPR036259">
    <property type="entry name" value="MFS_trans_sf"/>
</dbReference>
<reference evidence="9 10" key="1">
    <citation type="journal article" date="2018" name="IMA Fungus">
        <title>IMA Genome-F 9: Draft genome sequence of Annulohypoxylon stygium, Aspergillus mulundensis, Berkeleyomyces basicola (syn. Thielaviopsis basicola), Ceratocystis smalleyi, two Cercospora beticola strains, Coleophoma cylindrospora, Fusarium fracticaudum, Phialophora cf. hyalina, and Morchella septimelata.</title>
        <authorList>
            <person name="Wingfield B.D."/>
            <person name="Bills G.F."/>
            <person name="Dong Y."/>
            <person name="Huang W."/>
            <person name="Nel W.J."/>
            <person name="Swalarsk-Parry B.S."/>
            <person name="Vaghefi N."/>
            <person name="Wilken P.M."/>
            <person name="An Z."/>
            <person name="de Beer Z.W."/>
            <person name="De Vos L."/>
            <person name="Chen L."/>
            <person name="Duong T.A."/>
            <person name="Gao Y."/>
            <person name="Hammerbacher A."/>
            <person name="Kikkert J.R."/>
            <person name="Li Y."/>
            <person name="Li H."/>
            <person name="Li K."/>
            <person name="Li Q."/>
            <person name="Liu X."/>
            <person name="Ma X."/>
            <person name="Naidoo K."/>
            <person name="Pethybridge S.J."/>
            <person name="Sun J."/>
            <person name="Steenkamp E.T."/>
            <person name="van der Nest M.A."/>
            <person name="van Wyk S."/>
            <person name="Wingfield M.J."/>
            <person name="Xiong C."/>
            <person name="Yue Q."/>
            <person name="Zhang X."/>
        </authorList>
    </citation>
    <scope>NUCLEOTIDE SEQUENCE [LARGE SCALE GENOMIC DNA]</scope>
    <source>
        <strain evidence="9 10">BP 5553</strain>
    </source>
</reference>
<dbReference type="RefSeq" id="XP_031865972.1">
    <property type="nucleotide sequence ID" value="XM_032018065.1"/>
</dbReference>
<evidence type="ECO:0000256" key="3">
    <source>
        <dbReference type="ARBA" id="ARBA00022692"/>
    </source>
</evidence>
<feature type="transmembrane region" description="Helical" evidence="7">
    <location>
        <begin position="196"/>
        <end position="216"/>
    </location>
</feature>